<proteinExistence type="predicted"/>
<accession>A0A179B6W9</accession>
<dbReference type="AlphaFoldDB" id="A0A179B6W9"/>
<dbReference type="InterPro" id="IPR016195">
    <property type="entry name" value="Pol/histidinol_Pase-like"/>
</dbReference>
<dbReference type="Proteomes" id="UP000078368">
    <property type="component" value="Unassembled WGS sequence"/>
</dbReference>
<evidence type="ECO:0000259" key="2">
    <source>
        <dbReference type="SMART" id="SM00481"/>
    </source>
</evidence>
<dbReference type="SUPFAM" id="SSF89550">
    <property type="entry name" value="PHP domain-like"/>
    <property type="match status" value="1"/>
</dbReference>
<feature type="domain" description="Polymerase/histidinol phosphatase N-terminal" evidence="2">
    <location>
        <begin position="6"/>
        <end position="71"/>
    </location>
</feature>
<comment type="caution">
    <text evidence="3">The sequence shown here is derived from an EMBL/GenBank/DDBJ whole genome shotgun (WGS) entry which is preliminary data.</text>
</comment>
<protein>
    <submittedName>
        <fullName evidence="3">Phosphatase</fullName>
    </submittedName>
</protein>
<dbReference type="SMART" id="SM00481">
    <property type="entry name" value="POLIIIAc"/>
    <property type="match status" value="1"/>
</dbReference>
<dbReference type="InterPro" id="IPR004013">
    <property type="entry name" value="PHP_dom"/>
</dbReference>
<dbReference type="InterPro" id="IPR052018">
    <property type="entry name" value="PHP_domain"/>
</dbReference>
<dbReference type="PANTHER" id="PTHR42924">
    <property type="entry name" value="EXONUCLEASE"/>
    <property type="match status" value="1"/>
</dbReference>
<dbReference type="EMBL" id="LVZK01000001">
    <property type="protein sequence ID" value="OAP87125.1"/>
    <property type="molecule type" value="Genomic_DNA"/>
</dbReference>
<dbReference type="GO" id="GO:0035312">
    <property type="term" value="F:5'-3' DNA exonuclease activity"/>
    <property type="evidence" value="ECO:0007669"/>
    <property type="project" value="TreeGrafter"/>
</dbReference>
<gene>
    <name evidence="3" type="ORF">A4H34_06155</name>
</gene>
<dbReference type="Gene3D" id="3.20.20.140">
    <property type="entry name" value="Metal-dependent hydrolases"/>
    <property type="match status" value="1"/>
</dbReference>
<dbReference type="InterPro" id="IPR003141">
    <property type="entry name" value="Pol/His_phosphatase_N"/>
</dbReference>
<evidence type="ECO:0000313" key="4">
    <source>
        <dbReference type="Proteomes" id="UP000078368"/>
    </source>
</evidence>
<dbReference type="STRING" id="1823756.A4H34_06155"/>
<feature type="region of interest" description="Disordered" evidence="1">
    <location>
        <begin position="242"/>
        <end position="261"/>
    </location>
</feature>
<dbReference type="CDD" id="cd07438">
    <property type="entry name" value="PHP_HisPPase_AMP"/>
    <property type="match status" value="1"/>
</dbReference>
<dbReference type="Pfam" id="PF02811">
    <property type="entry name" value="PHP"/>
    <property type="match status" value="1"/>
</dbReference>
<reference evidence="3 4" key="1">
    <citation type="submission" date="2016-04" db="EMBL/GenBank/DDBJ databases">
        <title>Peptidophaga gingivicola gen. nov., sp. nov., isolated from human subgingival plaque.</title>
        <authorList>
            <person name="Beall C.J."/>
            <person name="Mokrzan E.M."/>
            <person name="Griffen A.L."/>
            <person name="Leys E.J."/>
        </authorList>
    </citation>
    <scope>NUCLEOTIDE SEQUENCE [LARGE SCALE GENOMIC DNA]</scope>
    <source>
        <strain evidence="3 4">BA112</strain>
    </source>
</reference>
<keyword evidence="4" id="KW-1185">Reference proteome</keyword>
<name>A0A179B6W9_9ACTO</name>
<dbReference type="GO" id="GO:0004534">
    <property type="term" value="F:5'-3' RNA exonuclease activity"/>
    <property type="evidence" value="ECO:0007669"/>
    <property type="project" value="TreeGrafter"/>
</dbReference>
<evidence type="ECO:0000256" key="1">
    <source>
        <dbReference type="SAM" id="MobiDB-lite"/>
    </source>
</evidence>
<dbReference type="Gene3D" id="1.10.150.650">
    <property type="match status" value="1"/>
</dbReference>
<dbReference type="RefSeq" id="WP_040323219.1">
    <property type="nucleotide sequence ID" value="NZ_LVZK01000001.1"/>
</dbReference>
<dbReference type="PANTHER" id="PTHR42924:SF3">
    <property type="entry name" value="POLYMERASE_HISTIDINOL PHOSPHATASE N-TERMINAL DOMAIN-CONTAINING PROTEIN"/>
    <property type="match status" value="1"/>
</dbReference>
<dbReference type="OrthoDB" id="9804333at2"/>
<evidence type="ECO:0000313" key="3">
    <source>
        <dbReference type="EMBL" id="OAP87125.1"/>
    </source>
</evidence>
<organism evidence="3 4">
    <name type="scientific">Peptidiphaga gingivicola</name>
    <dbReference type="NCBI Taxonomy" id="2741497"/>
    <lineage>
        <taxon>Bacteria</taxon>
        <taxon>Bacillati</taxon>
        <taxon>Actinomycetota</taxon>
        <taxon>Actinomycetes</taxon>
        <taxon>Actinomycetales</taxon>
        <taxon>Actinomycetaceae</taxon>
        <taxon>Peptidiphaga</taxon>
    </lineage>
</organism>
<sequence>MLSAVIDLHTHSTASDGRSTPAELMREAARAGIDVLGLTDHDTVAGWAEAAGQVEATGTALVRGMELSAKIDGISVHILGYLFDPDDERLTAHVARMLAERRDRAVRMVARLARDVPVTWEAVEAHAGAATPVGRPHIADALIDSGVVADRQEAFAVYLRPGSPYYIHHYAPPAAEAVEWISGAGGKAVMAHPAASRRGKTVSLSRIEELADAGLFGLEVDHRDNVEREKLAKLAERRGLVRTGSSDYHGTGKPNRLGENTTAREVLDAISSGTHLEVLKP</sequence>